<organism evidence="10 11">
    <name type="scientific">Falsiroseomonas selenitidurans</name>
    <dbReference type="NCBI Taxonomy" id="2716335"/>
    <lineage>
        <taxon>Bacteria</taxon>
        <taxon>Pseudomonadati</taxon>
        <taxon>Pseudomonadota</taxon>
        <taxon>Alphaproteobacteria</taxon>
        <taxon>Acetobacterales</taxon>
        <taxon>Roseomonadaceae</taxon>
        <taxon>Falsiroseomonas</taxon>
    </lineage>
</organism>
<dbReference type="PANTHER" id="PTHR30435:SF1">
    <property type="entry name" value="FLAGELLAR HOOK PROTEIN FLGE"/>
    <property type="match status" value="1"/>
</dbReference>
<dbReference type="Pfam" id="PF06429">
    <property type="entry name" value="Flg_bbr_C"/>
    <property type="match status" value="1"/>
</dbReference>
<dbReference type="InterPro" id="IPR037058">
    <property type="entry name" value="Falgellar_hook_FlgE_sf"/>
</dbReference>
<reference evidence="10 11" key="1">
    <citation type="submission" date="2020-03" db="EMBL/GenBank/DDBJ databases">
        <title>Roseomonas selenitidurans sp. nov. isolated from urban soil.</title>
        <authorList>
            <person name="Liu H."/>
        </authorList>
    </citation>
    <scope>NUCLEOTIDE SEQUENCE [LARGE SCALE GENOMIC DNA]</scope>
    <source>
        <strain evidence="10 11">BU-1</strain>
    </source>
</reference>
<feature type="domain" description="Flagellar basal body rod protein N-terminal" evidence="6">
    <location>
        <begin position="7"/>
        <end position="37"/>
    </location>
</feature>
<keyword evidence="10" id="KW-0282">Flagellum</keyword>
<dbReference type="Pfam" id="PF00460">
    <property type="entry name" value="Flg_bb_rod"/>
    <property type="match status" value="1"/>
</dbReference>
<dbReference type="InterPro" id="IPR053967">
    <property type="entry name" value="LlgE_F_G-like_D1"/>
</dbReference>
<evidence type="ECO:0000256" key="2">
    <source>
        <dbReference type="ARBA" id="ARBA00009677"/>
    </source>
</evidence>
<comment type="subcellular location">
    <subcellularLocation>
        <location evidence="1 5">Bacterial flagellum basal body</location>
    </subcellularLocation>
</comment>
<evidence type="ECO:0000259" key="7">
    <source>
        <dbReference type="Pfam" id="PF06429"/>
    </source>
</evidence>
<comment type="similarity">
    <text evidence="2 5">Belongs to the flagella basal body rod proteins family.</text>
</comment>
<keyword evidence="10" id="KW-0969">Cilium</keyword>
<evidence type="ECO:0000256" key="5">
    <source>
        <dbReference type="RuleBase" id="RU362116"/>
    </source>
</evidence>
<dbReference type="InterPro" id="IPR037925">
    <property type="entry name" value="FlgE/F/G-like"/>
</dbReference>
<evidence type="ECO:0000256" key="1">
    <source>
        <dbReference type="ARBA" id="ARBA00004117"/>
    </source>
</evidence>
<dbReference type="InterPro" id="IPR010930">
    <property type="entry name" value="Flg_bb/hook_C_dom"/>
</dbReference>
<dbReference type="EMBL" id="JAAVNE010000061">
    <property type="protein sequence ID" value="NKC33993.1"/>
    <property type="molecule type" value="Genomic_DNA"/>
</dbReference>
<evidence type="ECO:0000259" key="8">
    <source>
        <dbReference type="Pfam" id="PF07559"/>
    </source>
</evidence>
<gene>
    <name evidence="10" type="primary">flgE</name>
    <name evidence="10" type="ORF">HEQ75_24255</name>
</gene>
<dbReference type="Pfam" id="PF22692">
    <property type="entry name" value="LlgE_F_G_D1"/>
    <property type="match status" value="1"/>
</dbReference>
<evidence type="ECO:0000313" key="11">
    <source>
        <dbReference type="Proteomes" id="UP000787635"/>
    </source>
</evidence>
<dbReference type="SUPFAM" id="SSF117143">
    <property type="entry name" value="Flagellar hook protein flgE"/>
    <property type="match status" value="1"/>
</dbReference>
<dbReference type="PANTHER" id="PTHR30435">
    <property type="entry name" value="FLAGELLAR PROTEIN"/>
    <property type="match status" value="1"/>
</dbReference>
<name>A0ABX1EAL1_9PROT</name>
<feature type="domain" description="Flagellar basal-body/hook protein C-terminal" evidence="7">
    <location>
        <begin position="390"/>
        <end position="433"/>
    </location>
</feature>
<keyword evidence="10" id="KW-0966">Cell projection</keyword>
<dbReference type="NCBIfam" id="NF004242">
    <property type="entry name" value="PRK05682.2-1"/>
    <property type="match status" value="1"/>
</dbReference>
<evidence type="ECO:0000313" key="10">
    <source>
        <dbReference type="EMBL" id="NKC33993.1"/>
    </source>
</evidence>
<dbReference type="InterPro" id="IPR020013">
    <property type="entry name" value="Flagellar_FlgE/F/G"/>
</dbReference>
<dbReference type="InterPro" id="IPR001444">
    <property type="entry name" value="Flag_bb_rod_N"/>
</dbReference>
<dbReference type="InterPro" id="IPR011491">
    <property type="entry name" value="FlgE_D2"/>
</dbReference>
<proteinExistence type="inferred from homology"/>
<comment type="caution">
    <text evidence="10">The sequence shown here is derived from an EMBL/GenBank/DDBJ whole genome shotgun (WGS) entry which is preliminary data.</text>
</comment>
<dbReference type="RefSeq" id="WP_168034714.1">
    <property type="nucleotide sequence ID" value="NZ_JAAVNE010000061.1"/>
</dbReference>
<comment type="function">
    <text evidence="5">A flexible structure which links the flagellar filament to the drive apparatus in the basal body.</text>
</comment>
<sequence>MSLFGSLSTAVSGMNAQSRALGHIADNVANSQTVGYKRQDTNFEDLVAAYGRGQAAGGVIASADATNDVQGAISQVDNPLALALNGRGFFSVARPLTTAGGGASFDGREMFSRAGDFQLNAEGYLANSSGDVLQGWVQGADGTLDVGQLRPIQADRNGLAPAATGEIVLSANLPASAAVGTGGTTEAQFYDSLGTLQTMKLAWSRAAADNSWTLDVSQPATAAGGAATPLGSYTVTFGTNGAPAGTIGEVRAADGTVLGGYAPGTTADAVIDLAPVSAGVAQPLALNLGRFGAAAGVTQYAGSTYELRSVERDGAPAGAFASMAVQDDGRVVVNYDNGQSRTIAQVPVVTFADPDALERLDGQAFALTAEAGRQQVVAAGASGSGTLQAAAVEGSNVDLASEFAKLIVAQRAYSASTKIVTTSDEMLQETLSLKR</sequence>
<feature type="domain" description="Flagellar hook protein FlgE D2" evidence="8">
    <location>
        <begin position="184"/>
        <end position="314"/>
    </location>
</feature>
<evidence type="ECO:0000259" key="6">
    <source>
        <dbReference type="Pfam" id="PF00460"/>
    </source>
</evidence>
<dbReference type="NCBIfam" id="TIGR03506">
    <property type="entry name" value="FlgEFG_subfam"/>
    <property type="match status" value="1"/>
</dbReference>
<dbReference type="Pfam" id="PF07559">
    <property type="entry name" value="FlgE_D2"/>
    <property type="match status" value="1"/>
</dbReference>
<evidence type="ECO:0000256" key="4">
    <source>
        <dbReference type="ARBA" id="ARBA00023143"/>
    </source>
</evidence>
<keyword evidence="4 5" id="KW-0975">Bacterial flagellum</keyword>
<accession>A0ABX1EAL1</accession>
<dbReference type="Gene3D" id="2.60.98.20">
    <property type="entry name" value="Flagellar hook protein FlgE"/>
    <property type="match status" value="1"/>
</dbReference>
<evidence type="ECO:0000259" key="9">
    <source>
        <dbReference type="Pfam" id="PF22692"/>
    </source>
</evidence>
<dbReference type="Proteomes" id="UP000787635">
    <property type="component" value="Unassembled WGS sequence"/>
</dbReference>
<feature type="domain" description="Flagellar hook protein FlgE/F/G-like D1" evidence="9">
    <location>
        <begin position="83"/>
        <end position="137"/>
    </location>
</feature>
<keyword evidence="11" id="KW-1185">Reference proteome</keyword>
<evidence type="ECO:0000256" key="3">
    <source>
        <dbReference type="ARBA" id="ARBA00019015"/>
    </source>
</evidence>
<protein>
    <recommendedName>
        <fullName evidence="3 5">Flagellar hook protein FlgE</fullName>
    </recommendedName>
</protein>